<dbReference type="InterPro" id="IPR035892">
    <property type="entry name" value="C2_domain_sf"/>
</dbReference>
<feature type="domain" description="C2" evidence="6">
    <location>
        <begin position="1"/>
        <end position="92"/>
    </location>
</feature>
<name>S4RYT2_PETMA</name>
<dbReference type="HOGENOM" id="CLU_1059809_0_0_1"/>
<dbReference type="SUPFAM" id="SSF49562">
    <property type="entry name" value="C2 domain (Calcium/lipid-binding domain, CaLB)"/>
    <property type="match status" value="2"/>
</dbReference>
<dbReference type="Ensembl" id="ENSPMAT00000010419.1">
    <property type="protein sequence ID" value="ENSPMAP00000010373.1"/>
    <property type="gene ID" value="ENSPMAG00000009434.1"/>
</dbReference>
<dbReference type="GO" id="GO:0002280">
    <property type="term" value="P:monocyte activation involved in immune response"/>
    <property type="evidence" value="ECO:0007669"/>
    <property type="project" value="TreeGrafter"/>
</dbReference>
<organism evidence="7">
    <name type="scientific">Petromyzon marinus</name>
    <name type="common">Sea lamprey</name>
    <dbReference type="NCBI Taxonomy" id="7757"/>
    <lineage>
        <taxon>Eukaryota</taxon>
        <taxon>Metazoa</taxon>
        <taxon>Chordata</taxon>
        <taxon>Craniata</taxon>
        <taxon>Vertebrata</taxon>
        <taxon>Cyclostomata</taxon>
        <taxon>Hyperoartia</taxon>
        <taxon>Petromyzontiformes</taxon>
        <taxon>Petromyzontidae</taxon>
        <taxon>Petromyzon</taxon>
    </lineage>
</organism>
<dbReference type="GO" id="GO:0002281">
    <property type="term" value="P:macrophage activation involved in immune response"/>
    <property type="evidence" value="ECO:0007669"/>
    <property type="project" value="TreeGrafter"/>
</dbReference>
<dbReference type="PANTHER" id="PTHR12546">
    <property type="entry name" value="FER-1-LIKE"/>
    <property type="match status" value="1"/>
</dbReference>
<keyword evidence="2" id="KW-0812">Transmembrane</keyword>
<dbReference type="GO" id="GO:0001778">
    <property type="term" value="P:plasma membrane repair"/>
    <property type="evidence" value="ECO:0007669"/>
    <property type="project" value="TreeGrafter"/>
</dbReference>
<keyword evidence="5" id="KW-0472">Membrane</keyword>
<evidence type="ECO:0000256" key="4">
    <source>
        <dbReference type="ARBA" id="ARBA00022989"/>
    </source>
</evidence>
<dbReference type="InterPro" id="IPR000008">
    <property type="entry name" value="C2_dom"/>
</dbReference>
<dbReference type="GO" id="GO:0030315">
    <property type="term" value="C:T-tubule"/>
    <property type="evidence" value="ECO:0007669"/>
    <property type="project" value="TreeGrafter"/>
</dbReference>
<evidence type="ECO:0000313" key="7">
    <source>
        <dbReference type="Ensembl" id="ENSPMAP00000010373.1"/>
    </source>
</evidence>
<sequence length="263" mass="29093">ADPYAVASFLHQSQKSATVRGSLNPTWDQTLVFQEVEIYGDPNVTAINPPHIIIEIFDQDSYGADEFMGRCTIAPTVAPSPSDRVAPHLAWVPVMRSGRESGELLVACELVRYDKPKPEESDLEYPPPQPGTNLYMVPPGIKPALQRTAIEILAWGVRSVKSYQLSSVSCPSLLVECGDQVVQSTTIRNAKKNPNFDQPVLFMDVRMAVEGCYAPPVTVKLLDNRPFGRRPVVGQLTIRSLQEFFCDPYRAPDRVPRSPVAGE</sequence>
<feature type="domain" description="C2" evidence="6">
    <location>
        <begin position="126"/>
        <end position="256"/>
    </location>
</feature>
<dbReference type="GO" id="GO:0033292">
    <property type="term" value="P:T-tubule organization"/>
    <property type="evidence" value="ECO:0007669"/>
    <property type="project" value="TreeGrafter"/>
</dbReference>
<evidence type="ECO:0000256" key="3">
    <source>
        <dbReference type="ARBA" id="ARBA00022737"/>
    </source>
</evidence>
<dbReference type="InterPro" id="IPR037723">
    <property type="entry name" value="C2D_Ferlin"/>
</dbReference>
<accession>S4RYT2</accession>
<dbReference type="InterPro" id="IPR037721">
    <property type="entry name" value="Ferlin"/>
</dbReference>
<proteinExistence type="predicted"/>
<dbReference type="PROSITE" id="PS50004">
    <property type="entry name" value="C2"/>
    <property type="match status" value="2"/>
</dbReference>
<comment type="subcellular location">
    <subcellularLocation>
        <location evidence="1">Membrane</location>
        <topology evidence="1">Single-pass membrane protein</topology>
    </subcellularLocation>
</comment>
<evidence type="ECO:0000256" key="5">
    <source>
        <dbReference type="ARBA" id="ARBA00023136"/>
    </source>
</evidence>
<dbReference type="Gene3D" id="2.60.40.150">
    <property type="entry name" value="C2 domain"/>
    <property type="match status" value="1"/>
</dbReference>
<dbReference type="GeneTree" id="ENSGT00940000156187"/>
<evidence type="ECO:0000259" key="6">
    <source>
        <dbReference type="PROSITE" id="PS50004"/>
    </source>
</evidence>
<dbReference type="Pfam" id="PF00168">
    <property type="entry name" value="C2"/>
    <property type="match status" value="2"/>
</dbReference>
<evidence type="ECO:0000256" key="1">
    <source>
        <dbReference type="ARBA" id="ARBA00004167"/>
    </source>
</evidence>
<dbReference type="OMA" id="GRCTIAP"/>
<evidence type="ECO:0000256" key="2">
    <source>
        <dbReference type="ARBA" id="ARBA00022692"/>
    </source>
</evidence>
<reference evidence="7" key="1">
    <citation type="submission" date="2025-08" db="UniProtKB">
        <authorList>
            <consortium name="Ensembl"/>
        </authorList>
    </citation>
    <scope>IDENTIFICATION</scope>
</reference>
<dbReference type="GO" id="GO:0050765">
    <property type="term" value="P:negative regulation of phagocytosis"/>
    <property type="evidence" value="ECO:0007669"/>
    <property type="project" value="TreeGrafter"/>
</dbReference>
<keyword evidence="3" id="KW-0677">Repeat</keyword>
<dbReference type="CDD" id="cd04017">
    <property type="entry name" value="C2D_Ferlin"/>
    <property type="match status" value="1"/>
</dbReference>
<dbReference type="STRING" id="7757.ENSPMAP00000010373"/>
<dbReference type="GO" id="GO:0006906">
    <property type="term" value="P:vesicle fusion"/>
    <property type="evidence" value="ECO:0007669"/>
    <property type="project" value="TreeGrafter"/>
</dbReference>
<dbReference type="GO" id="GO:0031410">
    <property type="term" value="C:cytoplasmic vesicle"/>
    <property type="evidence" value="ECO:0007669"/>
    <property type="project" value="TreeGrafter"/>
</dbReference>
<dbReference type="AlphaFoldDB" id="S4RYT2"/>
<keyword evidence="4" id="KW-1133">Transmembrane helix</keyword>
<reference evidence="7" key="2">
    <citation type="submission" date="2025-09" db="UniProtKB">
        <authorList>
            <consortium name="Ensembl"/>
        </authorList>
    </citation>
    <scope>IDENTIFICATION</scope>
</reference>
<protein>
    <recommendedName>
        <fullName evidence="6">C2 domain-containing protein</fullName>
    </recommendedName>
</protein>
<dbReference type="PANTHER" id="PTHR12546:SF44">
    <property type="entry name" value="DYSFERLIN"/>
    <property type="match status" value="1"/>
</dbReference>
<dbReference type="SMART" id="SM00239">
    <property type="entry name" value="C2"/>
    <property type="match status" value="2"/>
</dbReference>